<evidence type="ECO:0000313" key="3">
    <source>
        <dbReference type="Proteomes" id="UP001165283"/>
    </source>
</evidence>
<sequence length="58" mass="6387">MVEQDFSGDYGYDLADEVRTMVPSITDRLRRTPVTGIRGTAMDPGADGDFGYDMAHES</sequence>
<reference evidence="2" key="1">
    <citation type="submission" date="2021-04" db="EMBL/GenBank/DDBJ databases">
        <title>Pseudonocardia sp. nov., isolated from sandy soil of mangrove forest.</title>
        <authorList>
            <person name="Zan Z."/>
            <person name="Huang R."/>
            <person name="Liu W."/>
        </authorList>
    </citation>
    <scope>NUCLEOTIDE SEQUENCE</scope>
    <source>
        <strain evidence="2">S2-4</strain>
    </source>
</reference>
<proteinExistence type="predicted"/>
<dbReference type="RefSeq" id="WP_252435204.1">
    <property type="nucleotide sequence ID" value="NZ_JAGSOV010000004.1"/>
</dbReference>
<comment type="caution">
    <text evidence="2">The sequence shown here is derived from an EMBL/GenBank/DDBJ whole genome shotgun (WGS) entry which is preliminary data.</text>
</comment>
<gene>
    <name evidence="2" type="ORF">KDL28_00950</name>
</gene>
<protein>
    <submittedName>
        <fullName evidence="2">Uncharacterized protein</fullName>
    </submittedName>
</protein>
<dbReference type="EMBL" id="JAGSOV010000004">
    <property type="protein sequence ID" value="MCO1653614.1"/>
    <property type="molecule type" value="Genomic_DNA"/>
</dbReference>
<organism evidence="2 3">
    <name type="scientific">Pseudonocardia humida</name>
    <dbReference type="NCBI Taxonomy" id="2800819"/>
    <lineage>
        <taxon>Bacteria</taxon>
        <taxon>Bacillati</taxon>
        <taxon>Actinomycetota</taxon>
        <taxon>Actinomycetes</taxon>
        <taxon>Pseudonocardiales</taxon>
        <taxon>Pseudonocardiaceae</taxon>
        <taxon>Pseudonocardia</taxon>
    </lineage>
</organism>
<accession>A0ABT0ZSC1</accession>
<dbReference type="Proteomes" id="UP001165283">
    <property type="component" value="Unassembled WGS sequence"/>
</dbReference>
<evidence type="ECO:0000313" key="2">
    <source>
        <dbReference type="EMBL" id="MCO1653614.1"/>
    </source>
</evidence>
<feature type="region of interest" description="Disordered" evidence="1">
    <location>
        <begin position="36"/>
        <end position="58"/>
    </location>
</feature>
<keyword evidence="3" id="KW-1185">Reference proteome</keyword>
<evidence type="ECO:0000256" key="1">
    <source>
        <dbReference type="SAM" id="MobiDB-lite"/>
    </source>
</evidence>
<name>A0ABT0ZSC1_9PSEU</name>